<proteinExistence type="predicted"/>
<keyword evidence="1" id="KW-0472">Membrane</keyword>
<evidence type="ECO:0000313" key="5">
    <source>
        <dbReference type="Proteomes" id="UP000502041"/>
    </source>
</evidence>
<dbReference type="AlphaFoldDB" id="A0A6H2H5S6"/>
<dbReference type="RefSeq" id="WP_168921130.1">
    <property type="nucleotide sequence ID" value="NZ_CP051461.1"/>
</dbReference>
<gene>
    <name evidence="4" type="ORF">HC248_00510</name>
</gene>
<feature type="transmembrane region" description="Helical" evidence="1">
    <location>
        <begin position="73"/>
        <end position="96"/>
    </location>
</feature>
<feature type="transmembrane region" description="Helical" evidence="1">
    <location>
        <begin position="354"/>
        <end position="372"/>
    </location>
</feature>
<keyword evidence="1" id="KW-0812">Transmembrane</keyword>
<accession>A0A6H2H5S6</accession>
<reference evidence="4 5" key="1">
    <citation type="submission" date="2020-04" db="EMBL/GenBank/DDBJ databases">
        <title>Complete genome of a Psychrophilic, Marine, Gas Vacuolate Bacterium Polaromonas vacuolata KCTC 22033T.</title>
        <authorList>
            <person name="Hwang K."/>
            <person name="Kim K.M."/>
        </authorList>
    </citation>
    <scope>NUCLEOTIDE SEQUENCE [LARGE SCALE GENOMIC DNA]</scope>
    <source>
        <strain evidence="4 5">KCTC 22033</strain>
    </source>
</reference>
<protein>
    <recommendedName>
        <fullName evidence="6">YfhO family protein</fullName>
    </recommendedName>
</protein>
<organism evidence="4 5">
    <name type="scientific">Polaromonas vacuolata</name>
    <dbReference type="NCBI Taxonomy" id="37448"/>
    <lineage>
        <taxon>Bacteria</taxon>
        <taxon>Pseudomonadati</taxon>
        <taxon>Pseudomonadota</taxon>
        <taxon>Betaproteobacteria</taxon>
        <taxon>Burkholderiales</taxon>
        <taxon>Comamonadaceae</taxon>
        <taxon>Polaromonas</taxon>
    </lineage>
</organism>
<dbReference type="Proteomes" id="UP000502041">
    <property type="component" value="Chromosome"/>
</dbReference>
<feature type="transmembrane region" description="Helical" evidence="1">
    <location>
        <begin position="297"/>
        <end position="318"/>
    </location>
</feature>
<evidence type="ECO:0000313" key="4">
    <source>
        <dbReference type="EMBL" id="QJC55232.1"/>
    </source>
</evidence>
<feature type="transmembrane region" description="Helical" evidence="1">
    <location>
        <begin position="137"/>
        <end position="155"/>
    </location>
</feature>
<dbReference type="InterPro" id="IPR058671">
    <property type="entry name" value="DUF6311_C"/>
</dbReference>
<dbReference type="Pfam" id="PF19830">
    <property type="entry name" value="DUF6311"/>
    <property type="match status" value="1"/>
</dbReference>
<evidence type="ECO:0008006" key="6">
    <source>
        <dbReference type="Google" id="ProtNLM"/>
    </source>
</evidence>
<feature type="transmembrane region" description="Helical" evidence="1">
    <location>
        <begin position="330"/>
        <end position="347"/>
    </location>
</feature>
<keyword evidence="1" id="KW-1133">Transmembrane helix</keyword>
<evidence type="ECO:0000259" key="3">
    <source>
        <dbReference type="Pfam" id="PF25853"/>
    </source>
</evidence>
<dbReference type="EMBL" id="CP051461">
    <property type="protein sequence ID" value="QJC55232.1"/>
    <property type="molecule type" value="Genomic_DNA"/>
</dbReference>
<evidence type="ECO:0000259" key="2">
    <source>
        <dbReference type="Pfam" id="PF19830"/>
    </source>
</evidence>
<feature type="transmembrane region" description="Helical" evidence="1">
    <location>
        <begin position="185"/>
        <end position="214"/>
    </location>
</feature>
<evidence type="ECO:0000256" key="1">
    <source>
        <dbReference type="SAM" id="Phobius"/>
    </source>
</evidence>
<name>A0A6H2H5S6_9BURK</name>
<dbReference type="InterPro" id="IPR046278">
    <property type="entry name" value="DUF6311"/>
</dbReference>
<feature type="domain" description="DUF6311" evidence="2">
    <location>
        <begin position="23"/>
        <end position="418"/>
    </location>
</feature>
<feature type="transmembrane region" description="Helical" evidence="1">
    <location>
        <begin position="20"/>
        <end position="38"/>
    </location>
</feature>
<dbReference type="KEGG" id="pvac:HC248_00510"/>
<feature type="domain" description="DUF6311" evidence="3">
    <location>
        <begin position="443"/>
        <end position="544"/>
    </location>
</feature>
<feature type="transmembrane region" description="Helical" evidence="1">
    <location>
        <begin position="108"/>
        <end position="131"/>
    </location>
</feature>
<sequence length="550" mass="61484">MHTRAYGNAHPTPKLVESALVILAATLFFLYVFGWQILDPKATAWMLSGDPAQHYLGWQFFRNESWQFPPGRILGLGIPDGTALAFTDAIPLLALLLKPFSTWLPNTFQYFGAWMLACYVLIGFFGLRLLATLTDRTWLRLMGAGFFILSPPLLFRGHGHESLMAHWLLIAGIDTYLRGWSWPRWLTWSAIAALSHPYLLLMVLGLLAASAVSALQVKRDKTLMQLLRETTGIFAVVIGLLWSAGSFSGQGGLAAEGYGYFSMNILSLFDPIFSASRFLTQNTFNEDFNPFGQYEGFLYLGAGMIVLAAVAFALQLSAVEPTLKPLLKKYWPLIVVVTLFWILALSNKVMLGNIHLVTFPLPQFLIKILSIFRASGRLGWPLFYLLNFVIIAILIRKLPYRAALVVIGAGLLLQFTDQSKKYHELNGLMSQRMAWQTPLKDQQWAQLASAAKRLIVIPPHPPMEKIYIPFANLAAHHHLATNAAHLARTSTASTETYIEGEANRLADGHYDPKTLYVFPEIAGLKYVPLNYRSKVIELDGRFVLPAGLLN</sequence>
<dbReference type="Pfam" id="PF25853">
    <property type="entry name" value="DUF6311_C"/>
    <property type="match status" value="1"/>
</dbReference>
<keyword evidence="5" id="KW-1185">Reference proteome</keyword>
<feature type="transmembrane region" description="Helical" evidence="1">
    <location>
        <begin position="378"/>
        <end position="395"/>
    </location>
</feature>
<feature type="transmembrane region" description="Helical" evidence="1">
    <location>
        <begin position="226"/>
        <end position="245"/>
    </location>
</feature>